<evidence type="ECO:0000256" key="1">
    <source>
        <dbReference type="ARBA" id="ARBA00000085"/>
    </source>
</evidence>
<dbReference type="InterPro" id="IPR003661">
    <property type="entry name" value="HisK_dim/P_dom"/>
</dbReference>
<dbReference type="GO" id="GO:0005524">
    <property type="term" value="F:ATP binding"/>
    <property type="evidence" value="ECO:0007669"/>
    <property type="project" value="UniProtKB-KW"/>
</dbReference>
<protein>
    <recommendedName>
        <fullName evidence="3">histidine kinase</fullName>
        <ecNumber evidence="3">2.7.13.3</ecNumber>
    </recommendedName>
</protein>
<dbReference type="SMART" id="SM00387">
    <property type="entry name" value="HATPase_c"/>
    <property type="match status" value="1"/>
</dbReference>
<dbReference type="PANTHER" id="PTHR42878">
    <property type="entry name" value="TWO-COMPONENT HISTIDINE KINASE"/>
    <property type="match status" value="1"/>
</dbReference>
<dbReference type="PANTHER" id="PTHR42878:SF7">
    <property type="entry name" value="SENSOR HISTIDINE KINASE GLRK"/>
    <property type="match status" value="1"/>
</dbReference>
<dbReference type="SMART" id="SM00304">
    <property type="entry name" value="HAMP"/>
    <property type="match status" value="1"/>
</dbReference>
<proteinExistence type="predicted"/>
<keyword evidence="5" id="KW-0808">Transferase</keyword>
<keyword evidence="4" id="KW-0597">Phosphoprotein</keyword>
<dbReference type="InterPro" id="IPR003660">
    <property type="entry name" value="HAMP_dom"/>
</dbReference>
<keyword evidence="8" id="KW-0067">ATP-binding</keyword>
<evidence type="ECO:0000259" key="13">
    <source>
        <dbReference type="PROSITE" id="PS50885"/>
    </source>
</evidence>
<dbReference type="EMBL" id="APHR01000004">
    <property type="protein sequence ID" value="EMR14219.1"/>
    <property type="molecule type" value="Genomic_DNA"/>
</dbReference>
<dbReference type="CDD" id="cd06225">
    <property type="entry name" value="HAMP"/>
    <property type="match status" value="1"/>
</dbReference>
<feature type="transmembrane region" description="Helical" evidence="11">
    <location>
        <begin position="43"/>
        <end position="67"/>
    </location>
</feature>
<evidence type="ECO:0000313" key="15">
    <source>
        <dbReference type="Proteomes" id="UP000012019"/>
    </source>
</evidence>
<evidence type="ECO:0000256" key="5">
    <source>
        <dbReference type="ARBA" id="ARBA00022679"/>
    </source>
</evidence>
<dbReference type="GO" id="GO:0016020">
    <property type="term" value="C:membrane"/>
    <property type="evidence" value="ECO:0007669"/>
    <property type="project" value="UniProtKB-SubCell"/>
</dbReference>
<evidence type="ECO:0000313" key="14">
    <source>
        <dbReference type="EMBL" id="EMR14219.1"/>
    </source>
</evidence>
<keyword evidence="9" id="KW-0902">Two-component regulatory system</keyword>
<dbReference type="InterPro" id="IPR036890">
    <property type="entry name" value="HATPase_C_sf"/>
</dbReference>
<dbReference type="CDD" id="cd00082">
    <property type="entry name" value="HisKA"/>
    <property type="match status" value="1"/>
</dbReference>
<keyword evidence="15" id="KW-1185">Reference proteome</keyword>
<dbReference type="Gene3D" id="1.10.287.130">
    <property type="match status" value="1"/>
</dbReference>
<dbReference type="GO" id="GO:0030295">
    <property type="term" value="F:protein kinase activator activity"/>
    <property type="evidence" value="ECO:0007669"/>
    <property type="project" value="TreeGrafter"/>
</dbReference>
<dbReference type="Pfam" id="PF02518">
    <property type="entry name" value="HATPase_c"/>
    <property type="match status" value="1"/>
</dbReference>
<dbReference type="AlphaFoldDB" id="M7PUT8"/>
<feature type="transmembrane region" description="Helical" evidence="11">
    <location>
        <begin position="282"/>
        <end position="308"/>
    </location>
</feature>
<feature type="transmembrane region" description="Helical" evidence="11">
    <location>
        <begin position="12"/>
        <end position="31"/>
    </location>
</feature>
<dbReference type="InterPro" id="IPR005467">
    <property type="entry name" value="His_kinase_dom"/>
</dbReference>
<dbReference type="Gene3D" id="3.30.450.20">
    <property type="entry name" value="PAS domain"/>
    <property type="match status" value="1"/>
</dbReference>
<dbReference type="SUPFAM" id="SSF47384">
    <property type="entry name" value="Homodimeric domain of signal transducing histidine kinase"/>
    <property type="match status" value="1"/>
</dbReference>
<dbReference type="EC" id="2.7.13.3" evidence="3"/>
<evidence type="ECO:0000256" key="4">
    <source>
        <dbReference type="ARBA" id="ARBA00022553"/>
    </source>
</evidence>
<dbReference type="GO" id="GO:0007234">
    <property type="term" value="P:osmosensory signaling via phosphorelay pathway"/>
    <property type="evidence" value="ECO:0007669"/>
    <property type="project" value="TreeGrafter"/>
</dbReference>
<dbReference type="PIRSF" id="PIRSF037532">
    <property type="entry name" value="STHK_NtrY"/>
    <property type="match status" value="1"/>
</dbReference>
<comment type="caution">
    <text evidence="14">The sequence shown here is derived from an EMBL/GenBank/DDBJ whole genome shotgun (WGS) entry which is preliminary data.</text>
</comment>
<evidence type="ECO:0000256" key="11">
    <source>
        <dbReference type="SAM" id="Phobius"/>
    </source>
</evidence>
<dbReference type="PATRIC" id="fig|1286106.3.peg.157"/>
<feature type="coiled-coil region" evidence="10">
    <location>
        <begin position="424"/>
        <end position="458"/>
    </location>
</feature>
<accession>M7PUT8</accession>
<gene>
    <name evidence="14" type="ORF">MPL1_00787</name>
</gene>
<keyword evidence="11" id="KW-0812">Transmembrane</keyword>
<evidence type="ECO:0000256" key="9">
    <source>
        <dbReference type="ARBA" id="ARBA00023012"/>
    </source>
</evidence>
<reference evidence="14 15" key="1">
    <citation type="journal article" date="2013" name="Genome Announc.">
        <title>Draft Genome Sequence of Methylophaga lonarensis MPLT, a Haloalkaliphilic (Non-Methane-Utilizing) Methylotroph.</title>
        <authorList>
            <person name="Shetty S.A."/>
            <person name="Marathe N.P."/>
            <person name="Munot H."/>
            <person name="Antony C.P."/>
            <person name="Dhotre D.P."/>
            <person name="Murrell J.C."/>
            <person name="Shouche Y.S."/>
        </authorList>
    </citation>
    <scope>NUCLEOTIDE SEQUENCE [LARGE SCALE GENOMIC DNA]</scope>
    <source>
        <strain evidence="14 15">MPL</strain>
    </source>
</reference>
<dbReference type="InterPro" id="IPR050351">
    <property type="entry name" value="BphY/WalK/GraS-like"/>
</dbReference>
<evidence type="ECO:0000256" key="6">
    <source>
        <dbReference type="ARBA" id="ARBA00022741"/>
    </source>
</evidence>
<dbReference type="InterPro" id="IPR004358">
    <property type="entry name" value="Sig_transdc_His_kin-like_C"/>
</dbReference>
<organism evidence="14 15">
    <name type="scientific">Methylophaga lonarensis MPL</name>
    <dbReference type="NCBI Taxonomy" id="1286106"/>
    <lineage>
        <taxon>Bacteria</taxon>
        <taxon>Pseudomonadati</taxon>
        <taxon>Pseudomonadota</taxon>
        <taxon>Gammaproteobacteria</taxon>
        <taxon>Thiotrichales</taxon>
        <taxon>Piscirickettsiaceae</taxon>
        <taxon>Methylophaga</taxon>
    </lineage>
</organism>
<dbReference type="Proteomes" id="UP000012019">
    <property type="component" value="Unassembled WGS sequence"/>
</dbReference>
<keyword evidence="10" id="KW-0175">Coiled coil</keyword>
<name>M7PUT8_9GAMM</name>
<keyword evidence="11" id="KW-0472">Membrane</keyword>
<dbReference type="GO" id="GO:0000155">
    <property type="term" value="F:phosphorelay sensor kinase activity"/>
    <property type="evidence" value="ECO:0007669"/>
    <property type="project" value="InterPro"/>
</dbReference>
<evidence type="ECO:0000256" key="3">
    <source>
        <dbReference type="ARBA" id="ARBA00012438"/>
    </source>
</evidence>
<evidence type="ECO:0000256" key="7">
    <source>
        <dbReference type="ARBA" id="ARBA00022777"/>
    </source>
</evidence>
<sequence length="721" mass="81084">MVLKLIRRLSTGTAPYFYLAISLLVLAWLLTTATEDSSALNDLFLVIFGVGLLCLVLLAGILIRSLYRLFRDFRHNEPGSRLTTRLVSLFVMLILGATTIVYGFSLHFLHRGINSWFDVNVEQALTDSLELSRAAFGIRMRTLLRQTRMMAGVLSEIPDENLGHNLRELIKLSGALEVSIWTIDGQLVMSSVESPMIMVPERPSESILRQLQTQEDYIGMDPGEKDELQLRAAVLIPTATPLREQRLLHVMFPVNRNLSILGKTVQDAYTDYREISYLRKPLITIFSLTLSLIVFLTILASLWFAVWISRRIVQPLQSLAEGTQAVASGNYNMKLDVASHDEIGFLVRSFNQMTERLTQARNASQRSHRLLEQQTSYLTTVLGSLSTGVVTIDNENYLRTANVASNKILGVNLQQKLESPLSELAQLNDNLQVFCQLIEELSKRNSGWQQQVDLTQAKGRQTLMLHGTPLPAGSGWVIVFDDITALLQAQRHAAWGEVARRLAHEIKNPLTPIQLSAERLQHKYQPLVPEDQVPALSKLTNTIIHQVEAMKIMVDEFSEYARSPALQLQTHSIGELIREVLAMYQSNPNHQFVVLNSPSDIRAKIDSNRFRQVLHNLLKNAIEASEEAGQEVDIVISYHAVEQDHRRWLEIIVTDQGPGFPSDMADKLFEPYTTTKLKGTGLGLAIVRKIIEEHGGDVWAENLQPEGASIIIRLPLEESES</sequence>
<dbReference type="Gene3D" id="3.30.565.10">
    <property type="entry name" value="Histidine kinase-like ATPase, C-terminal domain"/>
    <property type="match status" value="1"/>
</dbReference>
<dbReference type="OrthoDB" id="1931120at2"/>
<feature type="transmembrane region" description="Helical" evidence="11">
    <location>
        <begin position="87"/>
        <end position="109"/>
    </location>
</feature>
<keyword evidence="7" id="KW-0418">Kinase</keyword>
<evidence type="ECO:0000256" key="2">
    <source>
        <dbReference type="ARBA" id="ARBA00004370"/>
    </source>
</evidence>
<feature type="domain" description="HAMP" evidence="13">
    <location>
        <begin position="310"/>
        <end position="362"/>
    </location>
</feature>
<evidence type="ECO:0000256" key="10">
    <source>
        <dbReference type="SAM" id="Coils"/>
    </source>
</evidence>
<dbReference type="PRINTS" id="PR00344">
    <property type="entry name" value="BCTRLSENSOR"/>
</dbReference>
<dbReference type="GO" id="GO:0000156">
    <property type="term" value="F:phosphorelay response regulator activity"/>
    <property type="evidence" value="ECO:0007669"/>
    <property type="project" value="TreeGrafter"/>
</dbReference>
<dbReference type="Pfam" id="PF00672">
    <property type="entry name" value="HAMP"/>
    <property type="match status" value="1"/>
</dbReference>
<dbReference type="SUPFAM" id="SSF55874">
    <property type="entry name" value="ATPase domain of HSP90 chaperone/DNA topoisomerase II/histidine kinase"/>
    <property type="match status" value="1"/>
</dbReference>
<dbReference type="PROSITE" id="PS50885">
    <property type="entry name" value="HAMP"/>
    <property type="match status" value="1"/>
</dbReference>
<dbReference type="SUPFAM" id="SSF55785">
    <property type="entry name" value="PYP-like sensor domain (PAS domain)"/>
    <property type="match status" value="1"/>
</dbReference>
<keyword evidence="6" id="KW-0547">Nucleotide-binding</keyword>
<evidence type="ECO:0000259" key="12">
    <source>
        <dbReference type="PROSITE" id="PS50109"/>
    </source>
</evidence>
<dbReference type="SUPFAM" id="SSF158472">
    <property type="entry name" value="HAMP domain-like"/>
    <property type="match status" value="1"/>
</dbReference>
<dbReference type="PROSITE" id="PS50109">
    <property type="entry name" value="HIS_KIN"/>
    <property type="match status" value="1"/>
</dbReference>
<comment type="catalytic activity">
    <reaction evidence="1">
        <text>ATP + protein L-histidine = ADP + protein N-phospho-L-histidine.</text>
        <dbReference type="EC" id="2.7.13.3"/>
    </reaction>
</comment>
<dbReference type="InterPro" id="IPR017232">
    <property type="entry name" value="NtrY"/>
</dbReference>
<dbReference type="RefSeq" id="WP_009725225.1">
    <property type="nucleotide sequence ID" value="NZ_APHR01000004.1"/>
</dbReference>
<evidence type="ECO:0000256" key="8">
    <source>
        <dbReference type="ARBA" id="ARBA00022840"/>
    </source>
</evidence>
<dbReference type="eggNOG" id="COG5000">
    <property type="taxonomic scope" value="Bacteria"/>
</dbReference>
<dbReference type="SMART" id="SM00388">
    <property type="entry name" value="HisKA"/>
    <property type="match status" value="1"/>
</dbReference>
<dbReference type="Gene3D" id="6.10.340.10">
    <property type="match status" value="1"/>
</dbReference>
<comment type="subcellular location">
    <subcellularLocation>
        <location evidence="2">Membrane</location>
    </subcellularLocation>
</comment>
<dbReference type="InterPro" id="IPR036097">
    <property type="entry name" value="HisK_dim/P_sf"/>
</dbReference>
<dbReference type="InterPro" id="IPR035965">
    <property type="entry name" value="PAS-like_dom_sf"/>
</dbReference>
<dbReference type="InterPro" id="IPR003594">
    <property type="entry name" value="HATPase_dom"/>
</dbReference>
<dbReference type="STRING" id="1286106.MPL1_00787"/>
<feature type="domain" description="Histidine kinase" evidence="12">
    <location>
        <begin position="501"/>
        <end position="718"/>
    </location>
</feature>
<keyword evidence="11" id="KW-1133">Transmembrane helix</keyword>
<dbReference type="Pfam" id="PF00512">
    <property type="entry name" value="HisKA"/>
    <property type="match status" value="1"/>
</dbReference>